<reference evidence="2" key="1">
    <citation type="submission" date="2017-09" db="EMBL/GenBank/DDBJ databases">
        <title>Depth-based differentiation of microbial function through sediment-hosted aquifers and enrichment of novel symbionts in the deep terrestrial subsurface.</title>
        <authorList>
            <person name="Probst A.J."/>
            <person name="Ladd B."/>
            <person name="Jarett J.K."/>
            <person name="Geller-Mcgrath D.E."/>
            <person name="Sieber C.M.K."/>
            <person name="Emerson J.B."/>
            <person name="Anantharaman K."/>
            <person name="Thomas B.C."/>
            <person name="Malmstrom R."/>
            <person name="Stieglmeier M."/>
            <person name="Klingl A."/>
            <person name="Woyke T."/>
            <person name="Ryan C.M."/>
            <person name="Banfield J.F."/>
        </authorList>
    </citation>
    <scope>NUCLEOTIDE SEQUENCE [LARGE SCALE GENOMIC DNA]</scope>
</reference>
<sequence>MSEKESIPIYESKTIDGKAVIRICTGYDRRGRPTYEERPAEPGEIEVLNRAGTSFEIVLRNKNGSSIDLKA</sequence>
<dbReference type="AlphaFoldDB" id="A0A2H0TZD2"/>
<dbReference type="EMBL" id="PFBU01000082">
    <property type="protein sequence ID" value="PIR77942.1"/>
    <property type="molecule type" value="Genomic_DNA"/>
</dbReference>
<evidence type="ECO:0000313" key="1">
    <source>
        <dbReference type="EMBL" id="PIR77942.1"/>
    </source>
</evidence>
<accession>A0A2H0TZD2</accession>
<proteinExistence type="predicted"/>
<name>A0A2H0TZD2_9BACT</name>
<comment type="caution">
    <text evidence="1">The sequence shown here is derived from an EMBL/GenBank/DDBJ whole genome shotgun (WGS) entry which is preliminary data.</text>
</comment>
<evidence type="ECO:0000313" key="2">
    <source>
        <dbReference type="Proteomes" id="UP000230852"/>
    </source>
</evidence>
<gene>
    <name evidence="1" type="ORF">COU28_04310</name>
</gene>
<protein>
    <submittedName>
        <fullName evidence="1">Uncharacterized protein</fullName>
    </submittedName>
</protein>
<dbReference type="Proteomes" id="UP000230852">
    <property type="component" value="Unassembled WGS sequence"/>
</dbReference>
<organism evidence="1 2">
    <name type="scientific">Candidatus Magasanikbacteria bacterium CG10_big_fil_rev_8_21_14_0_10_36_16</name>
    <dbReference type="NCBI Taxonomy" id="1974645"/>
    <lineage>
        <taxon>Bacteria</taxon>
        <taxon>Candidatus Magasanikiibacteriota</taxon>
    </lineage>
</organism>